<organism evidence="3 4">
    <name type="scientific">Actinoallomurus iriomotensis</name>
    <dbReference type="NCBI Taxonomy" id="478107"/>
    <lineage>
        <taxon>Bacteria</taxon>
        <taxon>Bacillati</taxon>
        <taxon>Actinomycetota</taxon>
        <taxon>Actinomycetes</taxon>
        <taxon>Streptosporangiales</taxon>
        <taxon>Thermomonosporaceae</taxon>
        <taxon>Actinoallomurus</taxon>
    </lineage>
</organism>
<dbReference type="SUPFAM" id="SSF52402">
    <property type="entry name" value="Adenine nucleotide alpha hydrolases-like"/>
    <property type="match status" value="1"/>
</dbReference>
<dbReference type="PRINTS" id="PR01438">
    <property type="entry name" value="UNVRSLSTRESS"/>
</dbReference>
<proteinExistence type="inferred from homology"/>
<evidence type="ECO:0000313" key="3">
    <source>
        <dbReference type="EMBL" id="GLY85801.1"/>
    </source>
</evidence>
<dbReference type="InterPro" id="IPR006015">
    <property type="entry name" value="Universal_stress_UspA"/>
</dbReference>
<evidence type="ECO:0000256" key="1">
    <source>
        <dbReference type="ARBA" id="ARBA00008791"/>
    </source>
</evidence>
<feature type="domain" description="UspA" evidence="2">
    <location>
        <begin position="40"/>
        <end position="174"/>
    </location>
</feature>
<evidence type="ECO:0000313" key="4">
    <source>
        <dbReference type="Proteomes" id="UP001165074"/>
    </source>
</evidence>
<keyword evidence="4" id="KW-1185">Reference proteome</keyword>
<dbReference type="InterPro" id="IPR014729">
    <property type="entry name" value="Rossmann-like_a/b/a_fold"/>
</dbReference>
<dbReference type="PANTHER" id="PTHR46268:SF6">
    <property type="entry name" value="UNIVERSAL STRESS PROTEIN UP12"/>
    <property type="match status" value="1"/>
</dbReference>
<reference evidence="3" key="1">
    <citation type="submission" date="2023-03" db="EMBL/GenBank/DDBJ databases">
        <title>Actinoallomurus iriomotensis NBRC 103684.</title>
        <authorList>
            <person name="Ichikawa N."/>
            <person name="Sato H."/>
            <person name="Tonouchi N."/>
        </authorList>
    </citation>
    <scope>NUCLEOTIDE SEQUENCE</scope>
    <source>
        <strain evidence="3">NBRC 103684</strain>
    </source>
</reference>
<dbReference type="AlphaFoldDB" id="A0A9W6S1Z8"/>
<dbReference type="EMBL" id="BSTK01000005">
    <property type="protein sequence ID" value="GLY85801.1"/>
    <property type="molecule type" value="Genomic_DNA"/>
</dbReference>
<dbReference type="InterPro" id="IPR006016">
    <property type="entry name" value="UspA"/>
</dbReference>
<comment type="caution">
    <text evidence="3">The sequence shown here is derived from an EMBL/GenBank/DDBJ whole genome shotgun (WGS) entry which is preliminary data.</text>
</comment>
<protein>
    <submittedName>
        <fullName evidence="3">Universal stress protein A</fullName>
    </submittedName>
</protein>
<gene>
    <name evidence="3" type="ORF">Airi02_037300</name>
</gene>
<dbReference type="Gene3D" id="3.40.50.620">
    <property type="entry name" value="HUPs"/>
    <property type="match status" value="1"/>
</dbReference>
<comment type="similarity">
    <text evidence="1">Belongs to the universal stress protein A family.</text>
</comment>
<dbReference type="Pfam" id="PF00582">
    <property type="entry name" value="Usp"/>
    <property type="match status" value="1"/>
</dbReference>
<dbReference type="Proteomes" id="UP001165074">
    <property type="component" value="Unassembled WGS sequence"/>
</dbReference>
<name>A0A9W6S1Z8_9ACTN</name>
<evidence type="ECO:0000259" key="2">
    <source>
        <dbReference type="Pfam" id="PF00582"/>
    </source>
</evidence>
<accession>A0A9W6S1Z8</accession>
<dbReference type="CDD" id="cd00293">
    <property type="entry name" value="USP-like"/>
    <property type="match status" value="1"/>
</dbReference>
<sequence>MIDTGFVSADETGTVQLVEEYGPEWAPGVFERGTDGPLMILAGVDGSPTAMRAGAYAAGLARRQRSRLVFVYVAAPSLWTGMSAGPAVAAQEQLFGELIDELRTQIRERADEIAVPITFVVRRGDAFVELRDAATELHADMVVVGSSEQAGHRLIGSVASRLVRAGRWPVTVVP</sequence>
<dbReference type="PANTHER" id="PTHR46268">
    <property type="entry name" value="STRESS RESPONSE PROTEIN NHAX"/>
    <property type="match status" value="1"/>
</dbReference>